<dbReference type="AlphaFoldDB" id="A0A834ILM4"/>
<dbReference type="EMBL" id="JAACXV010000193">
    <property type="protein sequence ID" value="KAF7282079.1"/>
    <property type="molecule type" value="Genomic_DNA"/>
</dbReference>
<keyword evidence="3" id="KW-1185">Reference proteome</keyword>
<feature type="region of interest" description="Disordered" evidence="1">
    <location>
        <begin position="79"/>
        <end position="110"/>
    </location>
</feature>
<comment type="caution">
    <text evidence="2">The sequence shown here is derived from an EMBL/GenBank/DDBJ whole genome shotgun (WGS) entry which is preliminary data.</text>
</comment>
<gene>
    <name evidence="2" type="ORF">GWI33_003293</name>
</gene>
<sequence>MLLEQKANPARNHQTHERDLILARFPPSIARRSRSGPGCPWKLDRSVFTLELEVGLKMLYQMLFGRRGGGQAAVALEIGGGGGEEMGRGRTPPPPSTTTATVPSGNWIRF</sequence>
<feature type="region of interest" description="Disordered" evidence="1">
    <location>
        <begin position="1"/>
        <end position="22"/>
    </location>
</feature>
<organism evidence="2 3">
    <name type="scientific">Rhynchophorus ferrugineus</name>
    <name type="common">Red palm weevil</name>
    <name type="synonym">Curculio ferrugineus</name>
    <dbReference type="NCBI Taxonomy" id="354439"/>
    <lineage>
        <taxon>Eukaryota</taxon>
        <taxon>Metazoa</taxon>
        <taxon>Ecdysozoa</taxon>
        <taxon>Arthropoda</taxon>
        <taxon>Hexapoda</taxon>
        <taxon>Insecta</taxon>
        <taxon>Pterygota</taxon>
        <taxon>Neoptera</taxon>
        <taxon>Endopterygota</taxon>
        <taxon>Coleoptera</taxon>
        <taxon>Polyphaga</taxon>
        <taxon>Cucujiformia</taxon>
        <taxon>Curculionidae</taxon>
        <taxon>Dryophthorinae</taxon>
        <taxon>Rhynchophorus</taxon>
    </lineage>
</organism>
<protein>
    <submittedName>
        <fullName evidence="2">Uncharacterized protein</fullName>
    </submittedName>
</protein>
<proteinExistence type="predicted"/>
<reference evidence="2" key="1">
    <citation type="submission" date="2020-08" db="EMBL/GenBank/DDBJ databases">
        <title>Genome sequencing and assembly of the red palm weevil Rhynchophorus ferrugineus.</title>
        <authorList>
            <person name="Dias G.B."/>
            <person name="Bergman C.M."/>
            <person name="Manee M."/>
        </authorList>
    </citation>
    <scope>NUCLEOTIDE SEQUENCE</scope>
    <source>
        <strain evidence="2">AA-2017</strain>
        <tissue evidence="2">Whole larva</tissue>
    </source>
</reference>
<evidence type="ECO:0000313" key="2">
    <source>
        <dbReference type="EMBL" id="KAF7282079.1"/>
    </source>
</evidence>
<evidence type="ECO:0000256" key="1">
    <source>
        <dbReference type="SAM" id="MobiDB-lite"/>
    </source>
</evidence>
<name>A0A834ILM4_RHYFE</name>
<accession>A0A834ILM4</accession>
<evidence type="ECO:0000313" key="3">
    <source>
        <dbReference type="Proteomes" id="UP000625711"/>
    </source>
</evidence>
<dbReference type="Proteomes" id="UP000625711">
    <property type="component" value="Unassembled WGS sequence"/>
</dbReference>